<dbReference type="PANTHER" id="PTHR21549:SF0">
    <property type="entry name" value="COILED-COIL DOMAIN-CONTAINING PROTEIN 112"/>
    <property type="match status" value="1"/>
</dbReference>
<evidence type="ECO:0000256" key="1">
    <source>
        <dbReference type="ARBA" id="ARBA00023054"/>
    </source>
</evidence>
<keyword evidence="4" id="KW-1185">Reference proteome</keyword>
<reference evidence="3" key="2">
    <citation type="submission" date="2025-09" db="UniProtKB">
        <authorList>
            <consortium name="Ensembl"/>
        </authorList>
    </citation>
    <scope>IDENTIFICATION</scope>
</reference>
<evidence type="ECO:0008006" key="5">
    <source>
        <dbReference type="Google" id="ProtNLM"/>
    </source>
</evidence>
<evidence type="ECO:0000313" key="4">
    <source>
        <dbReference type="Proteomes" id="UP000472270"/>
    </source>
</evidence>
<dbReference type="InterPro" id="IPR039902">
    <property type="entry name" value="CCDC148/CCDC112"/>
</dbReference>
<gene>
    <name evidence="3" type="primary">ccdc112</name>
</gene>
<dbReference type="PANTHER" id="PTHR21549">
    <property type="entry name" value="MUTATED IN BLADDER CANCER 1"/>
    <property type="match status" value="1"/>
</dbReference>
<name>A0A673HSN2_9TELE</name>
<evidence type="ECO:0000313" key="3">
    <source>
        <dbReference type="Ensembl" id="ENSSRHP00000029233.1"/>
    </source>
</evidence>
<accession>A0A673HSN2</accession>
<sequence>MSLFINRLLIYSLSVCKEERESRRHELRDTSSALRDHMQAQLLADIMKVQQQLQKLKTGVFRFQEQLMDVKPSPDVIEKLRETMSDIENSINAFKDTQHQSFEELLKDERSVWQEICAFERKMDSWCVPVRADGGPPRSEKPCDWRSLPAEVTALQTFLQQTGGRDGGWDEFDHRSFLKVWTKHRGRPSYRHEAGLYLPGKTEEEVKRHEDWFLELRRLQEDKREAICKWRACKQRERELQREQRDADEEPQEDEEQEEQRRDASERLEVWRRRRTQQRDEERQQRLRDQILQTRRAKEERRRQLELKLLVEAHLQQKKEQEELRVLEEEAQEQAETQERQRQAAEGIRRFQQRDSRRLEEKLQEKQSKEQQQSERQRTLDKLKDKVEVHIGRDPSRLWRLTKVWQERTKEIGPSGPGAGAVLHIFHRYMLLSLSAPSEPACAVRSSCLCVFSTELFQHGDKTHETSTASAGSVSE</sequence>
<keyword evidence="1" id="KW-0175">Coiled coil</keyword>
<feature type="region of interest" description="Disordered" evidence="2">
    <location>
        <begin position="240"/>
        <end position="261"/>
    </location>
</feature>
<feature type="compositionally biased region" description="Basic and acidic residues" evidence="2">
    <location>
        <begin position="337"/>
        <end position="381"/>
    </location>
</feature>
<dbReference type="AlphaFoldDB" id="A0A673HSN2"/>
<evidence type="ECO:0000256" key="2">
    <source>
        <dbReference type="SAM" id="MobiDB-lite"/>
    </source>
</evidence>
<proteinExistence type="predicted"/>
<reference evidence="3" key="1">
    <citation type="submission" date="2025-08" db="UniProtKB">
        <authorList>
            <consortium name="Ensembl"/>
        </authorList>
    </citation>
    <scope>IDENTIFICATION</scope>
</reference>
<dbReference type="Ensembl" id="ENSSRHT00000030100.1">
    <property type="protein sequence ID" value="ENSSRHP00000029233.1"/>
    <property type="gene ID" value="ENSSRHG00000015190.1"/>
</dbReference>
<organism evidence="3 4">
    <name type="scientific">Sinocyclocheilus rhinocerous</name>
    <dbReference type="NCBI Taxonomy" id="307959"/>
    <lineage>
        <taxon>Eukaryota</taxon>
        <taxon>Metazoa</taxon>
        <taxon>Chordata</taxon>
        <taxon>Craniata</taxon>
        <taxon>Vertebrata</taxon>
        <taxon>Euteleostomi</taxon>
        <taxon>Actinopterygii</taxon>
        <taxon>Neopterygii</taxon>
        <taxon>Teleostei</taxon>
        <taxon>Ostariophysi</taxon>
        <taxon>Cypriniformes</taxon>
        <taxon>Cyprinidae</taxon>
        <taxon>Cyprininae</taxon>
        <taxon>Sinocyclocheilus</taxon>
    </lineage>
</organism>
<feature type="compositionally biased region" description="Acidic residues" evidence="2">
    <location>
        <begin position="246"/>
        <end position="258"/>
    </location>
</feature>
<dbReference type="Proteomes" id="UP000472270">
    <property type="component" value="Unassembled WGS sequence"/>
</dbReference>
<protein>
    <recommendedName>
        <fullName evidence="5">Coiled-coil domain containing 112</fullName>
    </recommendedName>
</protein>
<feature type="region of interest" description="Disordered" evidence="2">
    <location>
        <begin position="329"/>
        <end position="381"/>
    </location>
</feature>